<name>A0ABY9JZ71_9BACI</name>
<keyword evidence="1" id="KW-0175">Coiled coil</keyword>
<feature type="coiled-coil region" evidence="1">
    <location>
        <begin position="5"/>
        <end position="32"/>
    </location>
</feature>
<accession>A0ABY9JZ71</accession>
<feature type="region of interest" description="Disordered" evidence="2">
    <location>
        <begin position="37"/>
        <end position="59"/>
    </location>
</feature>
<keyword evidence="4" id="KW-1185">Reference proteome</keyword>
<evidence type="ECO:0000256" key="1">
    <source>
        <dbReference type="SAM" id="Coils"/>
    </source>
</evidence>
<gene>
    <name evidence="3" type="ORF">LC087_01230</name>
</gene>
<protein>
    <submittedName>
        <fullName evidence="3">Uncharacterized protein</fullName>
    </submittedName>
</protein>
<organism evidence="3 4">
    <name type="scientific">Bacillus carboniphilus</name>
    <dbReference type="NCBI Taxonomy" id="86663"/>
    <lineage>
        <taxon>Bacteria</taxon>
        <taxon>Bacillati</taxon>
        <taxon>Bacillota</taxon>
        <taxon>Bacilli</taxon>
        <taxon>Bacillales</taxon>
        <taxon>Bacillaceae</taxon>
        <taxon>Bacillus</taxon>
    </lineage>
</organism>
<proteinExistence type="predicted"/>
<dbReference type="RefSeq" id="WP_306019829.1">
    <property type="nucleotide sequence ID" value="NZ_CP129013.1"/>
</dbReference>
<dbReference type="Proteomes" id="UP001197974">
    <property type="component" value="Chromosome"/>
</dbReference>
<evidence type="ECO:0000313" key="3">
    <source>
        <dbReference type="EMBL" id="WLR42890.1"/>
    </source>
</evidence>
<reference evidence="3 4" key="1">
    <citation type="submission" date="2023-06" db="EMBL/GenBank/DDBJ databases">
        <title>Five Gram-positive bacteria isolated from mangrove sediments in Shenzhen, Guangdong, China.</title>
        <authorList>
            <person name="Yu S."/>
            <person name="Zheng W."/>
            <person name="Huang Y."/>
        </authorList>
    </citation>
    <scope>NUCLEOTIDE SEQUENCE [LARGE SCALE GENOMIC DNA]</scope>
    <source>
        <strain evidence="3 4">SaN35-3</strain>
    </source>
</reference>
<sequence>MNRKIDDLKERISKLENELSEVKQELNYINEGNAIEDQATKAMQQEKRSDSKTNNSGSF</sequence>
<dbReference type="EMBL" id="CP129013">
    <property type="protein sequence ID" value="WLR42890.1"/>
    <property type="molecule type" value="Genomic_DNA"/>
</dbReference>
<evidence type="ECO:0000313" key="4">
    <source>
        <dbReference type="Proteomes" id="UP001197974"/>
    </source>
</evidence>
<evidence type="ECO:0000256" key="2">
    <source>
        <dbReference type="SAM" id="MobiDB-lite"/>
    </source>
</evidence>
<dbReference type="SUPFAM" id="SSF161270">
    <property type="entry name" value="PspA lactotransferrin-binding region"/>
    <property type="match status" value="1"/>
</dbReference>